<comment type="caution">
    <text evidence="2">The sequence shown here is derived from an EMBL/GenBank/DDBJ whole genome shotgun (WGS) entry which is preliminary data.</text>
</comment>
<evidence type="ECO:0000313" key="2">
    <source>
        <dbReference type="EMBL" id="OKS87289.1"/>
    </source>
</evidence>
<name>A0A1Q5ZZW4_9SPHI</name>
<proteinExistence type="predicted"/>
<dbReference type="Proteomes" id="UP000186720">
    <property type="component" value="Unassembled WGS sequence"/>
</dbReference>
<feature type="transmembrane region" description="Helical" evidence="1">
    <location>
        <begin position="241"/>
        <end position="264"/>
    </location>
</feature>
<dbReference type="EMBL" id="MPPL01000001">
    <property type="protein sequence ID" value="OKS87289.1"/>
    <property type="molecule type" value="Genomic_DNA"/>
</dbReference>
<organism evidence="2 3">
    <name type="scientific">Mucilaginibacter polytrichastri</name>
    <dbReference type="NCBI Taxonomy" id="1302689"/>
    <lineage>
        <taxon>Bacteria</taxon>
        <taxon>Pseudomonadati</taxon>
        <taxon>Bacteroidota</taxon>
        <taxon>Sphingobacteriia</taxon>
        <taxon>Sphingobacteriales</taxon>
        <taxon>Sphingobacteriaceae</taxon>
        <taxon>Mucilaginibacter</taxon>
    </lineage>
</organism>
<gene>
    <name evidence="2" type="ORF">RG47T_2748</name>
</gene>
<reference evidence="2 3" key="1">
    <citation type="submission" date="2016-11" db="EMBL/GenBank/DDBJ databases">
        <title>Whole Genome Sequencing of Mucilaginibacter polytrichastri RG4-7(T) isolated from the moss sample.</title>
        <authorList>
            <person name="Li Y."/>
        </authorList>
    </citation>
    <scope>NUCLEOTIDE SEQUENCE [LARGE SCALE GENOMIC DNA]</scope>
    <source>
        <strain evidence="2 3">RG4-7</strain>
    </source>
</reference>
<evidence type="ECO:0000313" key="3">
    <source>
        <dbReference type="Proteomes" id="UP000186720"/>
    </source>
</evidence>
<keyword evidence="1" id="KW-0812">Transmembrane</keyword>
<evidence type="ECO:0000256" key="1">
    <source>
        <dbReference type="SAM" id="Phobius"/>
    </source>
</evidence>
<dbReference type="STRING" id="1302689.RG47T_2748"/>
<dbReference type="AlphaFoldDB" id="A0A1Q5ZZW4"/>
<keyword evidence="1" id="KW-1133">Transmembrane helix</keyword>
<keyword evidence="1" id="KW-0472">Membrane</keyword>
<protein>
    <submittedName>
        <fullName evidence="2">Uncharacterized protein</fullName>
    </submittedName>
</protein>
<dbReference type="RefSeq" id="WP_074489932.1">
    <property type="nucleotide sequence ID" value="NZ_FPAM01000015.1"/>
</dbReference>
<dbReference type="OrthoDB" id="783374at2"/>
<keyword evidence="3" id="KW-1185">Reference proteome</keyword>
<sequence>MFEKYYRFNKVAGLNIEVDKDGNASYSACLLSITGNQLALDQKITGLNDINELKKHIPAKTIIAVNLVGKGVLIKQTASITSEDELNFASILPNAQERDFYTQLFNSGDKLFVSFIRQQEADKWIAQLKNLDFIPVVFSLGPFVIGQVINQLNIYGQEIVFDNHVIQRDEQLNWITYQYSLSASSAYPFKLENEQIDEALLLPYAAAFQLALYPNIDLIRANHVTLSDQLQKRSDGIKLKVQSATVLVCFFVLLLGNFLLFSYYNSANLKLAGQVGQSVKLANNAESLADSLKAKQQLLAAIGWEGKVDKSIMIDQIAQLLPAEVNWQQVAVDPLGPNPDHGVSQDVFASRQIRINGTSARIIPVNEWIARLKTKSWVKNVQLQSYYFNNELNTGQFVVAINY</sequence>
<accession>A0A1Q5ZZW4</accession>